<dbReference type="PANTHER" id="PTHR47506:SF7">
    <property type="entry name" value="TRANSCRIPTIONAL REGULATORY PROTEIN"/>
    <property type="match status" value="1"/>
</dbReference>
<dbReference type="GO" id="GO:0003677">
    <property type="term" value="F:DNA binding"/>
    <property type="evidence" value="ECO:0007669"/>
    <property type="project" value="UniProtKB-UniRule"/>
</dbReference>
<evidence type="ECO:0000313" key="6">
    <source>
        <dbReference type="EMBL" id="PXV70621.1"/>
    </source>
</evidence>
<dbReference type="Gene3D" id="1.10.357.10">
    <property type="entry name" value="Tetracycline Repressor, domain 2"/>
    <property type="match status" value="1"/>
</dbReference>
<dbReference type="InterPro" id="IPR001647">
    <property type="entry name" value="HTH_TetR"/>
</dbReference>
<name>A0A318EDP4_9GAMM</name>
<dbReference type="Gene3D" id="1.10.10.60">
    <property type="entry name" value="Homeodomain-like"/>
    <property type="match status" value="1"/>
</dbReference>
<dbReference type="PROSITE" id="PS50977">
    <property type="entry name" value="HTH_TETR_2"/>
    <property type="match status" value="1"/>
</dbReference>
<reference evidence="6 7" key="1">
    <citation type="submission" date="2018-04" db="EMBL/GenBank/DDBJ databases">
        <title>Genomic Encyclopedia of Type Strains, Phase IV (KMG-IV): sequencing the most valuable type-strain genomes for metagenomic binning, comparative biology and taxonomic classification.</title>
        <authorList>
            <person name="Goeker M."/>
        </authorList>
    </citation>
    <scope>NUCLEOTIDE SEQUENCE [LARGE SCALE GENOMIC DNA]</scope>
    <source>
        <strain evidence="6 7">DSM 104150</strain>
    </source>
</reference>
<organism evidence="6 7">
    <name type="scientific">Sinimarinibacterium flocculans</name>
    <dbReference type="NCBI Taxonomy" id="985250"/>
    <lineage>
        <taxon>Bacteria</taxon>
        <taxon>Pseudomonadati</taxon>
        <taxon>Pseudomonadota</taxon>
        <taxon>Gammaproteobacteria</taxon>
        <taxon>Nevskiales</taxon>
        <taxon>Nevskiaceae</taxon>
        <taxon>Sinimarinibacterium</taxon>
    </lineage>
</organism>
<evidence type="ECO:0000256" key="4">
    <source>
        <dbReference type="PROSITE-ProRule" id="PRU00335"/>
    </source>
</evidence>
<keyword evidence="2 4" id="KW-0238">DNA-binding</keyword>
<gene>
    <name evidence="6" type="ORF">C8D93_102480</name>
</gene>
<evidence type="ECO:0000259" key="5">
    <source>
        <dbReference type="PROSITE" id="PS50977"/>
    </source>
</evidence>
<feature type="DNA-binding region" description="H-T-H motif" evidence="4">
    <location>
        <begin position="32"/>
        <end position="51"/>
    </location>
</feature>
<dbReference type="PANTHER" id="PTHR47506">
    <property type="entry name" value="TRANSCRIPTIONAL REGULATORY PROTEIN"/>
    <property type="match status" value="1"/>
</dbReference>
<dbReference type="RefSeq" id="WP_110264270.1">
    <property type="nucleotide sequence ID" value="NZ_CAKZQT010000013.1"/>
</dbReference>
<keyword evidence="1" id="KW-0805">Transcription regulation</keyword>
<keyword evidence="3" id="KW-0804">Transcription</keyword>
<dbReference type="OrthoDB" id="9798857at2"/>
<dbReference type="Proteomes" id="UP000248330">
    <property type="component" value="Unassembled WGS sequence"/>
</dbReference>
<dbReference type="EMBL" id="QICN01000002">
    <property type="protein sequence ID" value="PXV70621.1"/>
    <property type="molecule type" value="Genomic_DNA"/>
</dbReference>
<dbReference type="Pfam" id="PF00440">
    <property type="entry name" value="TetR_N"/>
    <property type="match status" value="1"/>
</dbReference>
<feature type="domain" description="HTH tetR-type" evidence="5">
    <location>
        <begin position="9"/>
        <end position="69"/>
    </location>
</feature>
<dbReference type="SUPFAM" id="SSF46689">
    <property type="entry name" value="Homeodomain-like"/>
    <property type="match status" value="1"/>
</dbReference>
<comment type="caution">
    <text evidence="6">The sequence shown here is derived from an EMBL/GenBank/DDBJ whole genome shotgun (WGS) entry which is preliminary data.</text>
</comment>
<dbReference type="InterPro" id="IPR009057">
    <property type="entry name" value="Homeodomain-like_sf"/>
</dbReference>
<keyword evidence="7" id="KW-1185">Reference proteome</keyword>
<evidence type="ECO:0000313" key="7">
    <source>
        <dbReference type="Proteomes" id="UP000248330"/>
    </source>
</evidence>
<sequence length="196" mass="21845">MRYDAEHKLRTRERILREAAKAIRAEGPHRVGVAAVMRQADMTHGGFYAHFDSKEALIAAAIERMFEDSHRQWLRSTEGREPAEGLRAFIDYYLSPQHRDARRLGCPIPALAADLPRLRPRCTQAYAAGARRLIDAMAGHLHALGHDDAGTLAGSVMSELVGALSLARGEPDRGRSDALLDASRHHIFQRLKLEHS</sequence>
<dbReference type="InterPro" id="IPR036271">
    <property type="entry name" value="Tet_transcr_reg_TetR-rel_C_sf"/>
</dbReference>
<accession>A0A318EDP4</accession>
<dbReference type="SUPFAM" id="SSF48498">
    <property type="entry name" value="Tetracyclin repressor-like, C-terminal domain"/>
    <property type="match status" value="1"/>
</dbReference>
<dbReference type="AlphaFoldDB" id="A0A318EDP4"/>
<dbReference type="Pfam" id="PF21993">
    <property type="entry name" value="TetR_C_13_2"/>
    <property type="match status" value="1"/>
</dbReference>
<evidence type="ECO:0000256" key="2">
    <source>
        <dbReference type="ARBA" id="ARBA00023125"/>
    </source>
</evidence>
<proteinExistence type="predicted"/>
<protein>
    <submittedName>
        <fullName evidence="6">TetR family transcriptional regulator</fullName>
    </submittedName>
</protein>
<evidence type="ECO:0000256" key="3">
    <source>
        <dbReference type="ARBA" id="ARBA00023163"/>
    </source>
</evidence>
<dbReference type="InterPro" id="IPR054156">
    <property type="entry name" value="YxaF_TetR_C"/>
</dbReference>
<evidence type="ECO:0000256" key="1">
    <source>
        <dbReference type="ARBA" id="ARBA00023015"/>
    </source>
</evidence>